<dbReference type="EMBL" id="VSRR010137683">
    <property type="protein sequence ID" value="MPD03745.1"/>
    <property type="molecule type" value="Genomic_DNA"/>
</dbReference>
<keyword evidence="4" id="KW-1185">Reference proteome</keyword>
<reference evidence="3 4" key="1">
    <citation type="submission" date="2019-05" db="EMBL/GenBank/DDBJ databases">
        <title>Another draft genome of Portunus trituberculatus and its Hox gene families provides insights of decapod evolution.</title>
        <authorList>
            <person name="Jeong J.-H."/>
            <person name="Song I."/>
            <person name="Kim S."/>
            <person name="Choi T."/>
            <person name="Kim D."/>
            <person name="Ryu S."/>
            <person name="Kim W."/>
        </authorList>
    </citation>
    <scope>NUCLEOTIDE SEQUENCE [LARGE SCALE GENOMIC DNA]</scope>
    <source>
        <tissue evidence="3">Muscle</tissue>
    </source>
</reference>
<feature type="region of interest" description="Disordered" evidence="1">
    <location>
        <begin position="80"/>
        <end position="99"/>
    </location>
</feature>
<protein>
    <submittedName>
        <fullName evidence="3">Uncharacterized protein</fullName>
    </submittedName>
</protein>
<evidence type="ECO:0000256" key="2">
    <source>
        <dbReference type="SAM" id="Phobius"/>
    </source>
</evidence>
<comment type="caution">
    <text evidence="3">The sequence shown here is derived from an EMBL/GenBank/DDBJ whole genome shotgun (WGS) entry which is preliminary data.</text>
</comment>
<proteinExistence type="predicted"/>
<keyword evidence="2" id="KW-0472">Membrane</keyword>
<accession>A0A5B7KGR7</accession>
<dbReference type="AlphaFoldDB" id="A0A5B7KGR7"/>
<evidence type="ECO:0000313" key="3">
    <source>
        <dbReference type="EMBL" id="MPD03745.1"/>
    </source>
</evidence>
<organism evidence="3 4">
    <name type="scientific">Portunus trituberculatus</name>
    <name type="common">Swimming crab</name>
    <name type="synonym">Neptunus trituberculatus</name>
    <dbReference type="NCBI Taxonomy" id="210409"/>
    <lineage>
        <taxon>Eukaryota</taxon>
        <taxon>Metazoa</taxon>
        <taxon>Ecdysozoa</taxon>
        <taxon>Arthropoda</taxon>
        <taxon>Crustacea</taxon>
        <taxon>Multicrustacea</taxon>
        <taxon>Malacostraca</taxon>
        <taxon>Eumalacostraca</taxon>
        <taxon>Eucarida</taxon>
        <taxon>Decapoda</taxon>
        <taxon>Pleocyemata</taxon>
        <taxon>Brachyura</taxon>
        <taxon>Eubrachyura</taxon>
        <taxon>Portunoidea</taxon>
        <taxon>Portunidae</taxon>
        <taxon>Portuninae</taxon>
        <taxon>Portunus</taxon>
    </lineage>
</organism>
<evidence type="ECO:0000313" key="4">
    <source>
        <dbReference type="Proteomes" id="UP000324222"/>
    </source>
</evidence>
<dbReference type="Proteomes" id="UP000324222">
    <property type="component" value="Unassembled WGS sequence"/>
</dbReference>
<sequence length="99" mass="10899">MHQSCLPQQVCFCASNHAGRGAATHPLLPGLAVRGGGRSHSGQYKYSDTHLPSGTSGAQVVFVVFAVFLLLLSMLSMGTREEWMEEEEEEEEEEKTEMK</sequence>
<keyword evidence="2" id="KW-0812">Transmembrane</keyword>
<gene>
    <name evidence="3" type="ORF">E2C01_099396</name>
</gene>
<feature type="transmembrane region" description="Helical" evidence="2">
    <location>
        <begin position="56"/>
        <end position="75"/>
    </location>
</feature>
<feature type="compositionally biased region" description="Acidic residues" evidence="1">
    <location>
        <begin position="83"/>
        <end position="99"/>
    </location>
</feature>
<name>A0A5B7KGR7_PORTR</name>
<keyword evidence="2" id="KW-1133">Transmembrane helix</keyword>
<evidence type="ECO:0000256" key="1">
    <source>
        <dbReference type="SAM" id="MobiDB-lite"/>
    </source>
</evidence>